<dbReference type="HOGENOM" id="CLU_2690974_0_0_1"/>
<protein>
    <submittedName>
        <fullName evidence="2">Uncharacterized protein</fullName>
    </submittedName>
</protein>
<name>T1KLC8_TETUR</name>
<dbReference type="EnsemblMetazoa" id="tetur14g01980.1">
    <property type="protein sequence ID" value="tetur14g01980.1"/>
    <property type="gene ID" value="tetur14g01980"/>
</dbReference>
<sequence length="74" mass="8613">MFISCESKTPTKKIVKNDGNFNNSNLKSNIKDELMNTSTDYERNYYDNLLIFSLQIFAWLLINSSHVSMINMVN</sequence>
<proteinExistence type="predicted"/>
<evidence type="ECO:0000256" key="1">
    <source>
        <dbReference type="SAM" id="Phobius"/>
    </source>
</evidence>
<dbReference type="Proteomes" id="UP000015104">
    <property type="component" value="Unassembled WGS sequence"/>
</dbReference>
<reference evidence="2" key="2">
    <citation type="submission" date="2015-06" db="UniProtKB">
        <authorList>
            <consortium name="EnsemblMetazoa"/>
        </authorList>
    </citation>
    <scope>IDENTIFICATION</scope>
</reference>
<reference evidence="3" key="1">
    <citation type="submission" date="2011-08" db="EMBL/GenBank/DDBJ databases">
        <authorList>
            <person name="Rombauts S."/>
        </authorList>
    </citation>
    <scope>NUCLEOTIDE SEQUENCE</scope>
    <source>
        <strain evidence="3">London</strain>
    </source>
</reference>
<keyword evidence="1" id="KW-0472">Membrane</keyword>
<keyword evidence="3" id="KW-1185">Reference proteome</keyword>
<dbReference type="EMBL" id="CAEY01000211">
    <property type="status" value="NOT_ANNOTATED_CDS"/>
    <property type="molecule type" value="Genomic_DNA"/>
</dbReference>
<keyword evidence="1" id="KW-1133">Transmembrane helix</keyword>
<evidence type="ECO:0000313" key="2">
    <source>
        <dbReference type="EnsemblMetazoa" id="tetur14g01980.1"/>
    </source>
</evidence>
<keyword evidence="1" id="KW-0812">Transmembrane</keyword>
<organism evidence="2 3">
    <name type="scientific">Tetranychus urticae</name>
    <name type="common">Two-spotted spider mite</name>
    <dbReference type="NCBI Taxonomy" id="32264"/>
    <lineage>
        <taxon>Eukaryota</taxon>
        <taxon>Metazoa</taxon>
        <taxon>Ecdysozoa</taxon>
        <taxon>Arthropoda</taxon>
        <taxon>Chelicerata</taxon>
        <taxon>Arachnida</taxon>
        <taxon>Acari</taxon>
        <taxon>Acariformes</taxon>
        <taxon>Trombidiformes</taxon>
        <taxon>Prostigmata</taxon>
        <taxon>Eleutherengona</taxon>
        <taxon>Raphignathae</taxon>
        <taxon>Tetranychoidea</taxon>
        <taxon>Tetranychidae</taxon>
        <taxon>Tetranychus</taxon>
    </lineage>
</organism>
<evidence type="ECO:0000313" key="3">
    <source>
        <dbReference type="Proteomes" id="UP000015104"/>
    </source>
</evidence>
<feature type="transmembrane region" description="Helical" evidence="1">
    <location>
        <begin position="45"/>
        <end position="62"/>
    </location>
</feature>
<accession>T1KLC8</accession>
<dbReference type="AlphaFoldDB" id="T1KLC8"/>